<keyword evidence="3" id="KW-0808">Transferase</keyword>
<evidence type="ECO:0000313" key="3">
    <source>
        <dbReference type="EMBL" id="GBG27153.1"/>
    </source>
</evidence>
<dbReference type="GO" id="GO:0032259">
    <property type="term" value="P:methylation"/>
    <property type="evidence" value="ECO:0007669"/>
    <property type="project" value="UniProtKB-KW"/>
</dbReference>
<comment type="caution">
    <text evidence="3">The sequence shown here is derived from an EMBL/GenBank/DDBJ whole genome shotgun (WGS) entry which is preliminary data.</text>
</comment>
<gene>
    <name evidence="3" type="ORF">FCC1311_033762</name>
</gene>
<dbReference type="Gene3D" id="3.90.1410.10">
    <property type="entry name" value="set domain protein methyltransferase, domain 1"/>
    <property type="match status" value="1"/>
</dbReference>
<dbReference type="AlphaFoldDB" id="A0A2R5GEX7"/>
<dbReference type="InParanoid" id="A0A2R5GEX7"/>
<reference evidence="3 4" key="1">
    <citation type="submission" date="2017-12" db="EMBL/GenBank/DDBJ databases">
        <title>Sequencing, de novo assembly and annotation of complete genome of a new Thraustochytrid species, strain FCC1311.</title>
        <authorList>
            <person name="Sedici K."/>
            <person name="Godart F."/>
            <person name="Aiese Cigliano R."/>
            <person name="Sanseverino W."/>
            <person name="Barakat M."/>
            <person name="Ortet P."/>
            <person name="Marechal E."/>
            <person name="Cagnac O."/>
            <person name="Amato A."/>
        </authorList>
    </citation>
    <scope>NUCLEOTIDE SEQUENCE [LARGE SCALE GENOMIC DNA]</scope>
</reference>
<dbReference type="InterPro" id="IPR050600">
    <property type="entry name" value="SETD3_SETD6_MTase"/>
</dbReference>
<dbReference type="GO" id="GO:0016279">
    <property type="term" value="F:protein-lysine N-methyltransferase activity"/>
    <property type="evidence" value="ECO:0007669"/>
    <property type="project" value="TreeGrafter"/>
</dbReference>
<dbReference type="InterPro" id="IPR001214">
    <property type="entry name" value="SET_dom"/>
</dbReference>
<dbReference type="EMBL" id="BEYU01000028">
    <property type="protein sequence ID" value="GBG27153.1"/>
    <property type="molecule type" value="Genomic_DNA"/>
</dbReference>
<evidence type="ECO:0000256" key="1">
    <source>
        <dbReference type="SAM" id="Coils"/>
    </source>
</evidence>
<sequence length="306" mass="34267">MDVLVAWLADNCPSEKQRELWTRDGAVEMVADPASECGDRVLRAKAGLKRNLRLPVPPACVLTLDIVEASDIGKALRGLDRYTLFAVFLVYEQRRGAASFWKPYLDVLPRDILFHPITFLDRQDTCAPLAAALANEKLLLRALESQQEKLRAEFDHARALITMHATTDIPALGECFSQSAPLLYEEFRWASCMVISRAFNMVEPRKVMCMLPFADSMNHNAADPTVQWRPRLPKGFFVVTILRDLSPGEELTANYHGGGHADGPRTQMDDLRNYVMYGFVESNAFADVQQAALLQPSAEPDAKPDM</sequence>
<proteinExistence type="predicted"/>
<dbReference type="CDD" id="cd10527">
    <property type="entry name" value="SET_LSMT"/>
    <property type="match status" value="1"/>
</dbReference>
<dbReference type="PANTHER" id="PTHR13271">
    <property type="entry name" value="UNCHARACTERIZED PUTATIVE METHYLTRANSFERASE"/>
    <property type="match status" value="1"/>
</dbReference>
<organism evidence="3 4">
    <name type="scientific">Hondaea fermentalgiana</name>
    <dbReference type="NCBI Taxonomy" id="2315210"/>
    <lineage>
        <taxon>Eukaryota</taxon>
        <taxon>Sar</taxon>
        <taxon>Stramenopiles</taxon>
        <taxon>Bigyra</taxon>
        <taxon>Labyrinthulomycetes</taxon>
        <taxon>Thraustochytrida</taxon>
        <taxon>Thraustochytriidae</taxon>
        <taxon>Hondaea</taxon>
    </lineage>
</organism>
<accession>A0A2R5GEX7</accession>
<keyword evidence="1" id="KW-0175">Coiled coil</keyword>
<dbReference type="PROSITE" id="PS50280">
    <property type="entry name" value="SET"/>
    <property type="match status" value="1"/>
</dbReference>
<keyword evidence="4" id="KW-1185">Reference proteome</keyword>
<dbReference type="SUPFAM" id="SSF82199">
    <property type="entry name" value="SET domain"/>
    <property type="match status" value="1"/>
</dbReference>
<name>A0A2R5GEX7_9STRA</name>
<keyword evidence="3" id="KW-0489">Methyltransferase</keyword>
<evidence type="ECO:0000259" key="2">
    <source>
        <dbReference type="PROSITE" id="PS50280"/>
    </source>
</evidence>
<dbReference type="InterPro" id="IPR046341">
    <property type="entry name" value="SET_dom_sf"/>
</dbReference>
<feature type="coiled-coil region" evidence="1">
    <location>
        <begin position="133"/>
        <end position="160"/>
    </location>
</feature>
<evidence type="ECO:0000313" key="4">
    <source>
        <dbReference type="Proteomes" id="UP000241890"/>
    </source>
</evidence>
<dbReference type="Proteomes" id="UP000241890">
    <property type="component" value="Unassembled WGS sequence"/>
</dbReference>
<feature type="domain" description="SET" evidence="2">
    <location>
        <begin position="136"/>
        <end position="256"/>
    </location>
</feature>
<protein>
    <submittedName>
        <fullName evidence="3">Histone-lysine N-methyltransferase setd3</fullName>
    </submittedName>
</protein>
<dbReference type="OrthoDB" id="341421at2759"/>